<feature type="compositionally biased region" description="Basic residues" evidence="1">
    <location>
        <begin position="208"/>
        <end position="221"/>
    </location>
</feature>
<reference evidence="2 3" key="1">
    <citation type="submission" date="2024-06" db="EMBL/GenBank/DDBJ databases">
        <authorList>
            <person name="Kraege A."/>
            <person name="Thomma B."/>
        </authorList>
    </citation>
    <scope>NUCLEOTIDE SEQUENCE [LARGE SCALE GENOMIC DNA]</scope>
</reference>
<keyword evidence="3" id="KW-1185">Reference proteome</keyword>
<name>A0ABP1GAN5_9CHLO</name>
<dbReference type="Proteomes" id="UP001497392">
    <property type="component" value="Unassembled WGS sequence"/>
</dbReference>
<feature type="compositionally biased region" description="Low complexity" evidence="1">
    <location>
        <begin position="190"/>
        <end position="207"/>
    </location>
</feature>
<dbReference type="EMBL" id="CAXHTA020000020">
    <property type="protein sequence ID" value="CAL5229152.1"/>
    <property type="molecule type" value="Genomic_DNA"/>
</dbReference>
<sequence>MNQAHEFALAASPLTRTRNAGKKRDYKCLADGPINEEVLRDVATQARLRRACAALPRDPNEPPRKRGRPRKERPLAADEQQTSSCSTPSWMSANTAIDVQELHFWQKRDRSTSASTEEKEEAFRTSHSPTPTSSLRASSEYAQDVHGGTISYSDLMDTADSVNLHSSARDVAALLLAVAEQARLEKAEQSQSPQSSNNSSKGLSSSKTKGRKGRSRRRRCGPRGPRARPLTGAPLQPTHARRCVRLLSPTQIPGLQGQGIPATTQLQLHPDPP</sequence>
<feature type="region of interest" description="Disordered" evidence="1">
    <location>
        <begin position="108"/>
        <end position="141"/>
    </location>
</feature>
<feature type="region of interest" description="Disordered" evidence="1">
    <location>
        <begin position="1"/>
        <end position="24"/>
    </location>
</feature>
<feature type="compositionally biased region" description="Polar residues" evidence="1">
    <location>
        <begin position="125"/>
        <end position="141"/>
    </location>
</feature>
<accession>A0ABP1GAN5</accession>
<organism evidence="2 3">
    <name type="scientific">Coccomyxa viridis</name>
    <dbReference type="NCBI Taxonomy" id="1274662"/>
    <lineage>
        <taxon>Eukaryota</taxon>
        <taxon>Viridiplantae</taxon>
        <taxon>Chlorophyta</taxon>
        <taxon>core chlorophytes</taxon>
        <taxon>Trebouxiophyceae</taxon>
        <taxon>Trebouxiophyceae incertae sedis</taxon>
        <taxon>Coccomyxaceae</taxon>
        <taxon>Coccomyxa</taxon>
    </lineage>
</organism>
<evidence type="ECO:0000313" key="2">
    <source>
        <dbReference type="EMBL" id="CAL5229152.1"/>
    </source>
</evidence>
<comment type="caution">
    <text evidence="2">The sequence shown here is derived from an EMBL/GenBank/DDBJ whole genome shotgun (WGS) entry which is preliminary data.</text>
</comment>
<protein>
    <submittedName>
        <fullName evidence="2">G12426 protein</fullName>
    </submittedName>
</protein>
<proteinExistence type="predicted"/>
<feature type="compositionally biased region" description="Polar residues" evidence="1">
    <location>
        <begin position="79"/>
        <end position="90"/>
    </location>
</feature>
<gene>
    <name evidence="2" type="primary">g12426</name>
    <name evidence="2" type="ORF">VP750_LOCUS11058</name>
</gene>
<evidence type="ECO:0000313" key="3">
    <source>
        <dbReference type="Proteomes" id="UP001497392"/>
    </source>
</evidence>
<evidence type="ECO:0000256" key="1">
    <source>
        <dbReference type="SAM" id="MobiDB-lite"/>
    </source>
</evidence>
<feature type="region of interest" description="Disordered" evidence="1">
    <location>
        <begin position="185"/>
        <end position="273"/>
    </location>
</feature>
<feature type="region of interest" description="Disordered" evidence="1">
    <location>
        <begin position="50"/>
        <end position="90"/>
    </location>
</feature>